<dbReference type="NCBIfam" id="TIGR02532">
    <property type="entry name" value="IV_pilin_GFxxxE"/>
    <property type="match status" value="1"/>
</dbReference>
<dbReference type="AlphaFoldDB" id="A0AAE3G0C7"/>
<feature type="domain" description="General secretion pathway GspH" evidence="12">
    <location>
        <begin position="41"/>
        <end position="158"/>
    </location>
</feature>
<dbReference type="InterPro" id="IPR045584">
    <property type="entry name" value="Pilin-like"/>
</dbReference>
<dbReference type="InterPro" id="IPR012902">
    <property type="entry name" value="N_methyl_site"/>
</dbReference>
<dbReference type="Proteomes" id="UP001205843">
    <property type="component" value="Unassembled WGS sequence"/>
</dbReference>
<dbReference type="SUPFAM" id="SSF54523">
    <property type="entry name" value="Pili subunits"/>
    <property type="match status" value="1"/>
</dbReference>
<keyword evidence="4" id="KW-0488">Methylation</keyword>
<evidence type="ECO:0000256" key="2">
    <source>
        <dbReference type="ARBA" id="ARBA00021549"/>
    </source>
</evidence>
<evidence type="ECO:0000313" key="14">
    <source>
        <dbReference type="Proteomes" id="UP001205843"/>
    </source>
</evidence>
<evidence type="ECO:0000256" key="6">
    <source>
        <dbReference type="ARBA" id="ARBA00022692"/>
    </source>
</evidence>
<dbReference type="Pfam" id="PF07963">
    <property type="entry name" value="N_methyl"/>
    <property type="match status" value="1"/>
</dbReference>
<dbReference type="GO" id="GO:0015627">
    <property type="term" value="C:type II protein secretion system complex"/>
    <property type="evidence" value="ECO:0007669"/>
    <property type="project" value="InterPro"/>
</dbReference>
<comment type="caution">
    <text evidence="13">The sequence shown here is derived from an EMBL/GenBank/DDBJ whole genome shotgun (WGS) entry which is preliminary data.</text>
</comment>
<evidence type="ECO:0000313" key="13">
    <source>
        <dbReference type="EMBL" id="MCP1673035.1"/>
    </source>
</evidence>
<dbReference type="InterPro" id="IPR049875">
    <property type="entry name" value="TypeII_GspH"/>
</dbReference>
<evidence type="ECO:0000256" key="7">
    <source>
        <dbReference type="ARBA" id="ARBA00022989"/>
    </source>
</evidence>
<protein>
    <recommendedName>
        <fullName evidence="2">Type II secretion system protein H</fullName>
    </recommendedName>
    <alternativeName>
        <fullName evidence="10">General secretion pathway protein H</fullName>
    </alternativeName>
</protein>
<keyword evidence="14" id="KW-1185">Reference proteome</keyword>
<comment type="similarity">
    <text evidence="9">Belongs to the GSP H family.</text>
</comment>
<evidence type="ECO:0000256" key="5">
    <source>
        <dbReference type="ARBA" id="ARBA00022519"/>
    </source>
</evidence>
<accession>A0AAE3G0C7</accession>
<dbReference type="PRINTS" id="PR00885">
    <property type="entry name" value="BCTERIALGSPH"/>
</dbReference>
<dbReference type="Pfam" id="PF12019">
    <property type="entry name" value="GspH"/>
    <property type="match status" value="1"/>
</dbReference>
<dbReference type="InterPro" id="IPR022346">
    <property type="entry name" value="T2SS_GspH"/>
</dbReference>
<keyword evidence="5" id="KW-0997">Cell inner membrane</keyword>
<dbReference type="GO" id="GO:0015628">
    <property type="term" value="P:protein secretion by the type II secretion system"/>
    <property type="evidence" value="ECO:0007669"/>
    <property type="project" value="InterPro"/>
</dbReference>
<reference evidence="13" key="1">
    <citation type="submission" date="2022-03" db="EMBL/GenBank/DDBJ databases">
        <title>Genomic Encyclopedia of Type Strains, Phase III (KMG-III): the genomes of soil and plant-associated and newly described type strains.</title>
        <authorList>
            <person name="Whitman W."/>
        </authorList>
    </citation>
    <scope>NUCLEOTIDE SEQUENCE</scope>
    <source>
        <strain evidence="13">ANL 6-2</strain>
    </source>
</reference>
<proteinExistence type="inferred from homology"/>
<dbReference type="PROSITE" id="PS00409">
    <property type="entry name" value="PROKAR_NTER_METHYL"/>
    <property type="match status" value="1"/>
</dbReference>
<comment type="subcellular location">
    <subcellularLocation>
        <location evidence="1">Cell inner membrane</location>
        <topology evidence="1">Single-pass membrane protein</topology>
    </subcellularLocation>
</comment>
<evidence type="ECO:0000256" key="10">
    <source>
        <dbReference type="ARBA" id="ARBA00030775"/>
    </source>
</evidence>
<evidence type="ECO:0000256" key="1">
    <source>
        <dbReference type="ARBA" id="ARBA00004377"/>
    </source>
</evidence>
<dbReference type="InterPro" id="IPR002416">
    <property type="entry name" value="T2SS_protein-GspH"/>
</dbReference>
<evidence type="ECO:0000256" key="3">
    <source>
        <dbReference type="ARBA" id="ARBA00022475"/>
    </source>
</evidence>
<sequence length="173" mass="19656">MLRSRGFTLIELLVVLLIIGIMVSVAILSVSFSRDDTLEREARRLQAVMELAAERALIEARELGLILEPDGYRFTELVDGQWIGITAAERREFNPREFPPQLRLQLELDGLPGDREPGASEDDRPSILMLSSGEMTPFRLLLSEVGGEQERYRLRGNLIGRLELERHDGDDWP</sequence>
<keyword evidence="3" id="KW-1003">Cell membrane</keyword>
<feature type="transmembrane region" description="Helical" evidence="11">
    <location>
        <begin position="12"/>
        <end position="32"/>
    </location>
</feature>
<gene>
    <name evidence="13" type="ORF">J2T57_000127</name>
</gene>
<keyword evidence="8 11" id="KW-0472">Membrane</keyword>
<dbReference type="RefSeq" id="WP_253472707.1">
    <property type="nucleotide sequence ID" value="NZ_JALJXV010000001.1"/>
</dbReference>
<evidence type="ECO:0000259" key="12">
    <source>
        <dbReference type="Pfam" id="PF12019"/>
    </source>
</evidence>
<keyword evidence="6 11" id="KW-0812">Transmembrane</keyword>
<keyword evidence="7 11" id="KW-1133">Transmembrane helix</keyword>
<dbReference type="GO" id="GO:0005886">
    <property type="term" value="C:plasma membrane"/>
    <property type="evidence" value="ECO:0007669"/>
    <property type="project" value="UniProtKB-SubCell"/>
</dbReference>
<dbReference type="EMBL" id="JALJXV010000001">
    <property type="protein sequence ID" value="MCP1673035.1"/>
    <property type="molecule type" value="Genomic_DNA"/>
</dbReference>
<name>A0AAE3G0C7_9GAMM</name>
<evidence type="ECO:0000256" key="9">
    <source>
        <dbReference type="ARBA" id="ARBA00025772"/>
    </source>
</evidence>
<evidence type="ECO:0000256" key="8">
    <source>
        <dbReference type="ARBA" id="ARBA00023136"/>
    </source>
</evidence>
<organism evidence="13 14">
    <name type="scientific">Natronocella acetinitrilica</name>
    <dbReference type="NCBI Taxonomy" id="414046"/>
    <lineage>
        <taxon>Bacteria</taxon>
        <taxon>Pseudomonadati</taxon>
        <taxon>Pseudomonadota</taxon>
        <taxon>Gammaproteobacteria</taxon>
        <taxon>Chromatiales</taxon>
        <taxon>Ectothiorhodospiraceae</taxon>
        <taxon>Natronocella</taxon>
    </lineage>
</organism>
<evidence type="ECO:0000256" key="11">
    <source>
        <dbReference type="SAM" id="Phobius"/>
    </source>
</evidence>
<dbReference type="Gene3D" id="3.55.40.10">
    <property type="entry name" value="minor pseudopilin epsh domain"/>
    <property type="match status" value="1"/>
</dbReference>
<dbReference type="NCBIfam" id="TIGR01708">
    <property type="entry name" value="typeII_sec_gspH"/>
    <property type="match status" value="1"/>
</dbReference>
<evidence type="ECO:0000256" key="4">
    <source>
        <dbReference type="ARBA" id="ARBA00022481"/>
    </source>
</evidence>